<comment type="caution">
    <text evidence="1">The sequence shown here is derived from an EMBL/GenBank/DDBJ whole genome shotgun (WGS) entry which is preliminary data.</text>
</comment>
<evidence type="ECO:0000313" key="1">
    <source>
        <dbReference type="EMBL" id="KAK1615745.1"/>
    </source>
</evidence>
<evidence type="ECO:0000313" key="2">
    <source>
        <dbReference type="Proteomes" id="UP001231189"/>
    </source>
</evidence>
<name>A0AAD8R7P9_LOLMU</name>
<evidence type="ECO:0008006" key="3">
    <source>
        <dbReference type="Google" id="ProtNLM"/>
    </source>
</evidence>
<dbReference type="AlphaFoldDB" id="A0AAD8R7P9"/>
<proteinExistence type="predicted"/>
<organism evidence="1 2">
    <name type="scientific">Lolium multiflorum</name>
    <name type="common">Italian ryegrass</name>
    <name type="synonym">Lolium perenne subsp. multiflorum</name>
    <dbReference type="NCBI Taxonomy" id="4521"/>
    <lineage>
        <taxon>Eukaryota</taxon>
        <taxon>Viridiplantae</taxon>
        <taxon>Streptophyta</taxon>
        <taxon>Embryophyta</taxon>
        <taxon>Tracheophyta</taxon>
        <taxon>Spermatophyta</taxon>
        <taxon>Magnoliopsida</taxon>
        <taxon>Liliopsida</taxon>
        <taxon>Poales</taxon>
        <taxon>Poaceae</taxon>
        <taxon>BOP clade</taxon>
        <taxon>Pooideae</taxon>
        <taxon>Poodae</taxon>
        <taxon>Poeae</taxon>
        <taxon>Poeae Chloroplast Group 2 (Poeae type)</taxon>
        <taxon>Loliodinae</taxon>
        <taxon>Loliinae</taxon>
        <taxon>Lolium</taxon>
    </lineage>
</organism>
<keyword evidence="2" id="KW-1185">Reference proteome</keyword>
<accession>A0AAD8R7P9</accession>
<dbReference type="InterPro" id="IPR006734">
    <property type="entry name" value="PLATZ"/>
</dbReference>
<sequence length="213" mass="23668">MDFSDDEAAAAEDRFELFVPSWLRPLLSAKFFEPCAFHPELVRNERNHYCLDCAGDNGAVCCPLCVSAHRSHCVVQIRRSSYHEVIRVAELKALADVSLVQTYIINADKVMFLNPRPRAPQHFSKCVGAAGACGECDRGLVDAVFRFCSLGCKLKSMASDASLTFILDPKQKREGSEEGDLFGPSNLQTTGKISYRRHARKGVHRAPTQAPFF</sequence>
<reference evidence="1" key="1">
    <citation type="submission" date="2023-07" db="EMBL/GenBank/DDBJ databases">
        <title>A chromosome-level genome assembly of Lolium multiflorum.</title>
        <authorList>
            <person name="Chen Y."/>
            <person name="Copetti D."/>
            <person name="Kolliker R."/>
            <person name="Studer B."/>
        </authorList>
    </citation>
    <scope>NUCLEOTIDE SEQUENCE</scope>
    <source>
        <strain evidence="1">02402/16</strain>
        <tissue evidence="1">Leaf</tissue>
    </source>
</reference>
<dbReference type="PANTHER" id="PTHR31065:SF51">
    <property type="entry name" value="PLATZ TRANSCRIPTION FACTOR FAMILY PROTEIN"/>
    <property type="match status" value="1"/>
</dbReference>
<protein>
    <recommendedName>
        <fullName evidence="3">PLATZ transcription factor family protein</fullName>
    </recommendedName>
</protein>
<dbReference type="Pfam" id="PF04640">
    <property type="entry name" value="PLATZ"/>
    <property type="match status" value="1"/>
</dbReference>
<dbReference type="PANTHER" id="PTHR31065">
    <property type="entry name" value="PLATZ TRANSCRIPTION FACTOR FAMILY PROTEIN"/>
    <property type="match status" value="1"/>
</dbReference>
<dbReference type="Proteomes" id="UP001231189">
    <property type="component" value="Unassembled WGS sequence"/>
</dbReference>
<gene>
    <name evidence="1" type="ORF">QYE76_021262</name>
</gene>
<dbReference type="EMBL" id="JAUUTY010000006">
    <property type="protein sequence ID" value="KAK1615745.1"/>
    <property type="molecule type" value="Genomic_DNA"/>
</dbReference>